<evidence type="ECO:0000259" key="3">
    <source>
        <dbReference type="Pfam" id="PF17836"/>
    </source>
</evidence>
<feature type="binding site" evidence="2">
    <location>
        <begin position="32"/>
        <end position="33"/>
    </location>
    <ligand>
        <name>substrate</name>
    </ligand>
</feature>
<dbReference type="Pfam" id="PF17836">
    <property type="entry name" value="PglD_N"/>
    <property type="match status" value="1"/>
</dbReference>
<dbReference type="SUPFAM" id="SSF51161">
    <property type="entry name" value="Trimeric LpxA-like enzymes"/>
    <property type="match status" value="1"/>
</dbReference>
<dbReference type="PANTHER" id="PTHR43300:SF7">
    <property type="entry name" value="UDP-N-ACETYLBACILLOSAMINE N-ACETYLTRANSFERASE"/>
    <property type="match status" value="1"/>
</dbReference>
<feature type="site" description="Increases basicity of active site His" evidence="1">
    <location>
        <position position="131"/>
    </location>
</feature>
<dbReference type="InterPro" id="IPR041561">
    <property type="entry name" value="PglD_N"/>
</dbReference>
<dbReference type="PANTHER" id="PTHR43300">
    <property type="entry name" value="ACETYLTRANSFERASE"/>
    <property type="match status" value="1"/>
</dbReference>
<evidence type="ECO:0000313" key="4">
    <source>
        <dbReference type="EMBL" id="MBA2796624.1"/>
    </source>
</evidence>
<dbReference type="EMBL" id="JACEGE010000024">
    <property type="protein sequence ID" value="MBA2796624.1"/>
    <property type="molecule type" value="Genomic_DNA"/>
</dbReference>
<proteinExistence type="predicted"/>
<dbReference type="RefSeq" id="WP_181460533.1">
    <property type="nucleotide sequence ID" value="NZ_JACEGE010000024.1"/>
</dbReference>
<dbReference type="GO" id="GO:0016740">
    <property type="term" value="F:transferase activity"/>
    <property type="evidence" value="ECO:0007669"/>
    <property type="project" value="UniProtKB-KW"/>
</dbReference>
<dbReference type="InterPro" id="IPR020019">
    <property type="entry name" value="AcTrfase_PglD-like"/>
</dbReference>
<gene>
    <name evidence="4" type="ORF">H1B29_09055</name>
</gene>
<reference evidence="4 5" key="1">
    <citation type="submission" date="2020-07" db="EMBL/GenBank/DDBJ databases">
        <title>Molecular and genomic characterization of Streptococcus porcinus isolated from diseased swine in Brazil.</title>
        <authorList>
            <person name="Moreno L.Z."/>
            <person name="Matajira C.E.C."/>
            <person name="Poor A.P."/>
            <person name="Dutra M.C."/>
            <person name="Moreno A.M."/>
        </authorList>
    </citation>
    <scope>NUCLEOTIDE SEQUENCE [LARGE SCALE GENOMIC DNA]</scope>
    <source>
        <strain evidence="4 5">SP0816-2</strain>
    </source>
</reference>
<evidence type="ECO:0000313" key="5">
    <source>
        <dbReference type="Proteomes" id="UP000524462"/>
    </source>
</evidence>
<dbReference type="InterPro" id="IPR011004">
    <property type="entry name" value="Trimer_LpxA-like_sf"/>
</dbReference>
<dbReference type="Gene3D" id="3.40.50.20">
    <property type="match status" value="1"/>
</dbReference>
<dbReference type="Proteomes" id="UP000524462">
    <property type="component" value="Unassembled WGS sequence"/>
</dbReference>
<keyword evidence="4" id="KW-0808">Transferase</keyword>
<evidence type="ECO:0000256" key="1">
    <source>
        <dbReference type="PIRSR" id="PIRSR620019-1"/>
    </source>
</evidence>
<dbReference type="AlphaFoldDB" id="A0A7W0AST1"/>
<dbReference type="NCBIfam" id="TIGR03570">
    <property type="entry name" value="NeuD_NnaD"/>
    <property type="match status" value="1"/>
</dbReference>
<evidence type="ECO:0000256" key="2">
    <source>
        <dbReference type="PIRSR" id="PIRSR620019-2"/>
    </source>
</evidence>
<dbReference type="Gene3D" id="2.160.10.10">
    <property type="entry name" value="Hexapeptide repeat proteins"/>
    <property type="match status" value="1"/>
</dbReference>
<dbReference type="InterPro" id="IPR050179">
    <property type="entry name" value="Trans_hexapeptide_repeat"/>
</dbReference>
<feature type="active site" description="Proton acceptor" evidence="1">
    <location>
        <position position="130"/>
    </location>
</feature>
<feature type="binding site" evidence="2">
    <location>
        <position position="65"/>
    </location>
    <ligand>
        <name>substrate</name>
    </ligand>
</feature>
<protein>
    <submittedName>
        <fullName evidence="4">Acetyltransferase</fullName>
    </submittedName>
</protein>
<accession>A0A7W0AST1</accession>
<comment type="caution">
    <text evidence="4">The sequence shown here is derived from an EMBL/GenBank/DDBJ whole genome shotgun (WGS) entry which is preliminary data.</text>
</comment>
<dbReference type="CDD" id="cd03360">
    <property type="entry name" value="LbH_AT_putative"/>
    <property type="match status" value="1"/>
</dbReference>
<name>A0A7W0AST1_STRPO</name>
<sequence length="201" mass="21458">MNKLIIIGASGHGKVVAEIASLNGYKDIAFLDDFSTETHCAGFPIVGKTDDIPNFKNCKFFIGIGSNLIRERISRLIDDFEVVTLIHPSATISKAVEVGKGTVIMAGTVVNTNTKIGNYCIINTSTSVDHDCILENYSHVSVGSHVAGTVFIGSKVWIGAGSVISNNVNIFPEIFIGTGTVVIKNLTEKGTYVGNPARKIK</sequence>
<feature type="binding site" evidence="2">
    <location>
        <position position="139"/>
    </location>
    <ligand>
        <name>acetyl-CoA</name>
        <dbReference type="ChEBI" id="CHEBI:57288"/>
    </ligand>
</feature>
<feature type="binding site" evidence="2">
    <location>
        <begin position="10"/>
        <end position="12"/>
    </location>
    <ligand>
        <name>substrate</name>
    </ligand>
</feature>
<feature type="domain" description="PglD N-terminal" evidence="3">
    <location>
        <begin position="3"/>
        <end position="75"/>
    </location>
</feature>
<organism evidence="4 5">
    <name type="scientific">Streptococcus porcinus</name>
    <dbReference type="NCBI Taxonomy" id="1340"/>
    <lineage>
        <taxon>Bacteria</taxon>
        <taxon>Bacillati</taxon>
        <taxon>Bacillota</taxon>
        <taxon>Bacilli</taxon>
        <taxon>Lactobacillales</taxon>
        <taxon>Streptococcaceae</taxon>
        <taxon>Streptococcus</taxon>
    </lineage>
</organism>